<dbReference type="EMBL" id="JAEKNN010000017">
    <property type="protein sequence ID" value="MBJ7608521.1"/>
    <property type="molecule type" value="Genomic_DNA"/>
</dbReference>
<protein>
    <submittedName>
        <fullName evidence="1">SDR family oxidoreductase</fullName>
    </submittedName>
</protein>
<organism evidence="1 2">
    <name type="scientific">Candidatus Amunia macphersoniae</name>
    <dbReference type="NCBI Taxonomy" id="3127014"/>
    <lineage>
        <taxon>Bacteria</taxon>
        <taxon>Bacillati</taxon>
        <taxon>Candidatus Dormiibacterota</taxon>
        <taxon>Candidatus Dormibacteria</taxon>
        <taxon>Candidatus Aeolococcales</taxon>
        <taxon>Candidatus Aeolococcaceae</taxon>
        <taxon>Candidatus Amunia</taxon>
    </lineage>
</organism>
<dbReference type="PRINTS" id="PR00081">
    <property type="entry name" value="GDHRDH"/>
</dbReference>
<dbReference type="SUPFAM" id="SSF51735">
    <property type="entry name" value="NAD(P)-binding Rossmann-fold domains"/>
    <property type="match status" value="1"/>
</dbReference>
<dbReference type="InterPro" id="IPR036291">
    <property type="entry name" value="NAD(P)-bd_dom_sf"/>
</dbReference>
<name>A0A934KGW6_9BACT</name>
<evidence type="ECO:0000313" key="1">
    <source>
        <dbReference type="EMBL" id="MBJ7608521.1"/>
    </source>
</evidence>
<sequence>MSTGGPLQGRVAVVTGSSRGIGRVMALRLAAEGAAVVVTGKSEQSTDTLPGSIHSVAEEITAAGGRALPVRLDVRQEEEVAAMVQRTVDELGSLDILVNNAGALWWKPILETPLKRYDLMWDVNVRGSFACAQHALPHMIRNGFGHIVMCSPPIGTQPNPGYVAYMTTKMGMTRLAIGIAAEHESDNVACNSLWPVTLIESLATINYGVGDRSMWRSPEILSDALLEIVTSAPATLTGRQLLDEPFLRERGWSQERLDGYWLDGPPAHPVYIDGRAGSSM</sequence>
<gene>
    <name evidence="1" type="ORF">JF887_03690</name>
</gene>
<dbReference type="Proteomes" id="UP000614410">
    <property type="component" value="Unassembled WGS sequence"/>
</dbReference>
<reference evidence="1 2" key="1">
    <citation type="submission" date="2020-10" db="EMBL/GenBank/DDBJ databases">
        <title>Ca. Dormibacterota MAGs.</title>
        <authorList>
            <person name="Montgomery K."/>
        </authorList>
    </citation>
    <scope>NUCLEOTIDE SEQUENCE [LARGE SCALE GENOMIC DNA]</scope>
    <source>
        <strain evidence="1">Mitchell_Peninsula_5</strain>
    </source>
</reference>
<accession>A0A934KGW6</accession>
<dbReference type="Pfam" id="PF00106">
    <property type="entry name" value="adh_short"/>
    <property type="match status" value="1"/>
</dbReference>
<dbReference type="PANTHER" id="PTHR42808">
    <property type="entry name" value="HYDROXYSTEROID DEHYDROGENASE-LIKE PROTEIN 2"/>
    <property type="match status" value="1"/>
</dbReference>
<dbReference type="CDD" id="cd05338">
    <property type="entry name" value="DHRS1_HSDL2-like_SDR_c"/>
    <property type="match status" value="1"/>
</dbReference>
<dbReference type="InterPro" id="IPR051935">
    <property type="entry name" value="HSDL2"/>
</dbReference>
<dbReference type="InterPro" id="IPR002347">
    <property type="entry name" value="SDR_fam"/>
</dbReference>
<dbReference type="Gene3D" id="3.40.50.720">
    <property type="entry name" value="NAD(P)-binding Rossmann-like Domain"/>
    <property type="match status" value="1"/>
</dbReference>
<comment type="caution">
    <text evidence="1">The sequence shown here is derived from an EMBL/GenBank/DDBJ whole genome shotgun (WGS) entry which is preliminary data.</text>
</comment>
<proteinExistence type="predicted"/>
<evidence type="ECO:0000313" key="2">
    <source>
        <dbReference type="Proteomes" id="UP000614410"/>
    </source>
</evidence>
<dbReference type="AlphaFoldDB" id="A0A934KGW6"/>
<dbReference type="PANTHER" id="PTHR42808:SF4">
    <property type="entry name" value="SHORT CHAIN DEHYDROGENASE"/>
    <property type="match status" value="1"/>
</dbReference>
<dbReference type="NCBIfam" id="NF006133">
    <property type="entry name" value="PRK08278.1"/>
    <property type="match status" value="1"/>
</dbReference>